<dbReference type="PROSITE" id="PS50908">
    <property type="entry name" value="RWD"/>
    <property type="match status" value="1"/>
</dbReference>
<dbReference type="InterPro" id="IPR036621">
    <property type="entry name" value="Anticodon-bd_dom_sf"/>
</dbReference>
<evidence type="ECO:0000256" key="6">
    <source>
        <dbReference type="ARBA" id="ARBA00022840"/>
    </source>
</evidence>
<dbReference type="InParanoid" id="A0A6L2P8E1"/>
<dbReference type="GO" id="GO:0004694">
    <property type="term" value="F:eukaryotic translation initiation factor 2alpha kinase activity"/>
    <property type="evidence" value="ECO:0007669"/>
    <property type="project" value="InterPro"/>
</dbReference>
<feature type="region of interest" description="Disordered" evidence="13">
    <location>
        <begin position="509"/>
        <end position="528"/>
    </location>
</feature>
<dbReference type="InterPro" id="IPR011009">
    <property type="entry name" value="Kinase-like_dom_sf"/>
</dbReference>
<evidence type="ECO:0000259" key="14">
    <source>
        <dbReference type="PROSITE" id="PS50011"/>
    </source>
</evidence>
<dbReference type="PANTHER" id="PTHR11042:SF136">
    <property type="entry name" value="EIF-2-ALPHA KINASE GCN2"/>
    <property type="match status" value="1"/>
</dbReference>
<dbReference type="Gene3D" id="3.30.930.10">
    <property type="entry name" value="Bira Bifunctional Protein, Domain 2"/>
    <property type="match status" value="1"/>
</dbReference>
<dbReference type="PANTHER" id="PTHR11042">
    <property type="entry name" value="EUKARYOTIC TRANSLATION INITIATION FACTOR 2-ALPHA KINASE EIF2-ALPHA KINASE -RELATED"/>
    <property type="match status" value="1"/>
</dbReference>
<dbReference type="GO" id="GO:0005524">
    <property type="term" value="F:ATP binding"/>
    <property type="evidence" value="ECO:0007669"/>
    <property type="project" value="UniProtKB-UniRule"/>
</dbReference>
<feature type="active site" description="Proton acceptor" evidence="10">
    <location>
        <position position="809"/>
    </location>
</feature>
<dbReference type="Pfam" id="PF05773">
    <property type="entry name" value="RWD"/>
    <property type="match status" value="1"/>
</dbReference>
<dbReference type="FunFam" id="3.40.50.800:FF:000009">
    <property type="entry name" value="Eukaryotic translation initiation factor 2-alpha kinase"/>
    <property type="match status" value="1"/>
</dbReference>
<dbReference type="EMBL" id="BLKM01006623">
    <property type="protein sequence ID" value="GFG28474.1"/>
    <property type="molecule type" value="Genomic_DNA"/>
</dbReference>
<protein>
    <recommendedName>
        <fullName evidence="1">non-specific serine/threonine protein kinase</fullName>
        <ecNumber evidence="1">2.7.11.1</ecNumber>
    </recommendedName>
</protein>
<dbReference type="SUPFAM" id="SSF56112">
    <property type="entry name" value="Protein kinase-like (PK-like)"/>
    <property type="match status" value="2"/>
</dbReference>
<keyword evidence="2" id="KW-0723">Serine/threonine-protein kinase</keyword>
<dbReference type="SUPFAM" id="SSF54495">
    <property type="entry name" value="UBC-like"/>
    <property type="match status" value="1"/>
</dbReference>
<dbReference type="Gene3D" id="3.40.50.800">
    <property type="entry name" value="Anticodon-binding domain"/>
    <property type="match status" value="1"/>
</dbReference>
<keyword evidence="5" id="KW-0418">Kinase</keyword>
<evidence type="ECO:0000256" key="1">
    <source>
        <dbReference type="ARBA" id="ARBA00012513"/>
    </source>
</evidence>
<dbReference type="InterPro" id="IPR016255">
    <property type="entry name" value="Gcn2"/>
</dbReference>
<dbReference type="Pfam" id="PF00069">
    <property type="entry name" value="Pkinase"/>
    <property type="match status" value="3"/>
</dbReference>
<dbReference type="FunCoup" id="A0A6L2P8E1">
    <property type="interactions" value="1774"/>
</dbReference>
<evidence type="ECO:0000256" key="7">
    <source>
        <dbReference type="ARBA" id="ARBA00037982"/>
    </source>
</evidence>
<evidence type="ECO:0000259" key="15">
    <source>
        <dbReference type="PROSITE" id="PS50908"/>
    </source>
</evidence>
<dbReference type="PROSITE" id="PS00108">
    <property type="entry name" value="PROTEIN_KINASE_ST"/>
    <property type="match status" value="1"/>
</dbReference>
<evidence type="ECO:0000256" key="3">
    <source>
        <dbReference type="ARBA" id="ARBA00022679"/>
    </source>
</evidence>
<comment type="catalytic activity">
    <reaction evidence="8">
        <text>L-threonyl-[protein] + ATP = O-phospho-L-threonyl-[protein] + ADP + H(+)</text>
        <dbReference type="Rhea" id="RHEA:46608"/>
        <dbReference type="Rhea" id="RHEA-COMP:11060"/>
        <dbReference type="Rhea" id="RHEA-COMP:11605"/>
        <dbReference type="ChEBI" id="CHEBI:15378"/>
        <dbReference type="ChEBI" id="CHEBI:30013"/>
        <dbReference type="ChEBI" id="CHEBI:30616"/>
        <dbReference type="ChEBI" id="CHEBI:61977"/>
        <dbReference type="ChEBI" id="CHEBI:456216"/>
        <dbReference type="EC" id="2.7.11.1"/>
    </reaction>
</comment>
<dbReference type="InterPro" id="IPR024435">
    <property type="entry name" value="HisRS-related_dom"/>
</dbReference>
<evidence type="ECO:0000256" key="2">
    <source>
        <dbReference type="ARBA" id="ARBA00022527"/>
    </source>
</evidence>
<feature type="region of interest" description="Disordered" evidence="13">
    <location>
        <begin position="140"/>
        <end position="162"/>
    </location>
</feature>
<dbReference type="SMART" id="SM00220">
    <property type="entry name" value="S_TKc"/>
    <property type="match status" value="2"/>
</dbReference>
<evidence type="ECO:0000256" key="4">
    <source>
        <dbReference type="ARBA" id="ARBA00022741"/>
    </source>
</evidence>
<dbReference type="InterPro" id="IPR050339">
    <property type="entry name" value="CC_SR_Kinase"/>
</dbReference>
<evidence type="ECO:0000313" key="16">
    <source>
        <dbReference type="EMBL" id="GFG28474.1"/>
    </source>
</evidence>
<dbReference type="InterPro" id="IPR045864">
    <property type="entry name" value="aa-tRNA-synth_II/BPL/LPL"/>
</dbReference>
<evidence type="ECO:0000256" key="13">
    <source>
        <dbReference type="SAM" id="MobiDB-lite"/>
    </source>
</evidence>
<accession>A0A6L2P8E1</accession>
<organism evidence="16 17">
    <name type="scientific">Coptotermes formosanus</name>
    <name type="common">Formosan subterranean termite</name>
    <dbReference type="NCBI Taxonomy" id="36987"/>
    <lineage>
        <taxon>Eukaryota</taxon>
        <taxon>Metazoa</taxon>
        <taxon>Ecdysozoa</taxon>
        <taxon>Arthropoda</taxon>
        <taxon>Hexapoda</taxon>
        <taxon>Insecta</taxon>
        <taxon>Pterygota</taxon>
        <taxon>Neoptera</taxon>
        <taxon>Polyneoptera</taxon>
        <taxon>Dictyoptera</taxon>
        <taxon>Blattodea</taxon>
        <taxon>Blattoidea</taxon>
        <taxon>Termitoidae</taxon>
        <taxon>Rhinotermitidae</taxon>
        <taxon>Coptotermes</taxon>
    </lineage>
</organism>
<dbReference type="InterPro" id="IPR000719">
    <property type="entry name" value="Prot_kinase_dom"/>
</dbReference>
<dbReference type="CDD" id="cd23823">
    <property type="entry name" value="RWD_GCN2"/>
    <property type="match status" value="1"/>
</dbReference>
<evidence type="ECO:0000256" key="8">
    <source>
        <dbReference type="ARBA" id="ARBA00047899"/>
    </source>
</evidence>
<dbReference type="Pfam" id="PF13393">
    <property type="entry name" value="tRNA-synt_His"/>
    <property type="match status" value="1"/>
</dbReference>
<dbReference type="GO" id="GO:0005634">
    <property type="term" value="C:nucleus"/>
    <property type="evidence" value="ECO:0007669"/>
    <property type="project" value="TreeGrafter"/>
</dbReference>
<evidence type="ECO:0000313" key="17">
    <source>
        <dbReference type="Proteomes" id="UP000502823"/>
    </source>
</evidence>
<proteinExistence type="inferred from homology"/>
<dbReference type="InterPro" id="IPR008271">
    <property type="entry name" value="Ser/Thr_kinase_AS"/>
</dbReference>
<evidence type="ECO:0000256" key="5">
    <source>
        <dbReference type="ARBA" id="ARBA00022777"/>
    </source>
</evidence>
<dbReference type="Gene3D" id="1.10.510.10">
    <property type="entry name" value="Transferase(Phosphotransferase) domain 1"/>
    <property type="match status" value="2"/>
</dbReference>
<dbReference type="FunFam" id="3.30.200.20:FF:000722">
    <property type="entry name" value="eIF-2-alpha kinase GCN2"/>
    <property type="match status" value="1"/>
</dbReference>
<gene>
    <name evidence="16" type="ORF">Cfor_11368</name>
</gene>
<feature type="domain" description="RWD" evidence="15">
    <location>
        <begin position="10"/>
        <end position="124"/>
    </location>
</feature>
<dbReference type="InterPro" id="IPR016135">
    <property type="entry name" value="UBQ-conjugating_enzyme/RWD"/>
</dbReference>
<keyword evidence="4 11" id="KW-0547">Nucleotide-binding</keyword>
<name>A0A6L2P8E1_COPFO</name>
<dbReference type="Proteomes" id="UP000502823">
    <property type="component" value="Unassembled WGS sequence"/>
</dbReference>
<evidence type="ECO:0000256" key="12">
    <source>
        <dbReference type="PROSITE-ProRule" id="PRU10141"/>
    </source>
</evidence>
<dbReference type="SUPFAM" id="SSF55681">
    <property type="entry name" value="Class II aaRS and biotin synthetases"/>
    <property type="match status" value="1"/>
</dbReference>
<feature type="domain" description="Protein kinase" evidence="14">
    <location>
        <begin position="554"/>
        <end position="972"/>
    </location>
</feature>
<feature type="binding site" evidence="11 12">
    <location>
        <position position="583"/>
    </location>
    <ligand>
        <name>ATP</name>
        <dbReference type="ChEBI" id="CHEBI:30616"/>
    </ligand>
</feature>
<keyword evidence="17" id="KW-1185">Reference proteome</keyword>
<dbReference type="PROSITE" id="PS00107">
    <property type="entry name" value="PROTEIN_KINASE_ATP"/>
    <property type="match status" value="1"/>
</dbReference>
<comment type="similarity">
    <text evidence="7">Belongs to the protein kinase superfamily. Ser/Thr protein kinase family. GCN2 subfamily.</text>
</comment>
<feature type="compositionally biased region" description="Low complexity" evidence="13">
    <location>
        <begin position="140"/>
        <end position="150"/>
    </location>
</feature>
<dbReference type="OrthoDB" id="6778822at2759"/>
<keyword evidence="6 11" id="KW-0067">ATP-binding</keyword>
<dbReference type="SMART" id="SM00591">
    <property type="entry name" value="RWD"/>
    <property type="match status" value="1"/>
</dbReference>
<dbReference type="InterPro" id="IPR041715">
    <property type="entry name" value="HisRS-like_core"/>
</dbReference>
<evidence type="ECO:0000256" key="10">
    <source>
        <dbReference type="PIRSR" id="PIRSR000660-1"/>
    </source>
</evidence>
<keyword evidence="3" id="KW-0808">Transferase</keyword>
<dbReference type="InterPro" id="IPR006575">
    <property type="entry name" value="RWD_dom"/>
</dbReference>
<feature type="binding site" evidence="11">
    <location>
        <begin position="560"/>
        <end position="568"/>
    </location>
    <ligand>
        <name>ATP</name>
        <dbReference type="ChEBI" id="CHEBI:30616"/>
    </ligand>
</feature>
<dbReference type="GO" id="GO:0005737">
    <property type="term" value="C:cytoplasm"/>
    <property type="evidence" value="ECO:0007669"/>
    <property type="project" value="TreeGrafter"/>
</dbReference>
<dbReference type="FunFam" id="3.10.110.10:FF:000057">
    <property type="entry name" value="eukaryotic translation initiation factor 2-alpha kinase 4"/>
    <property type="match status" value="1"/>
</dbReference>
<evidence type="ECO:0000256" key="11">
    <source>
        <dbReference type="PIRSR" id="PIRSR000660-2"/>
    </source>
</evidence>
<dbReference type="CDD" id="cd14046">
    <property type="entry name" value="STKc_EIF2AK4_GCN2_rpt2"/>
    <property type="match status" value="1"/>
</dbReference>
<reference evidence="17" key="1">
    <citation type="submission" date="2020-01" db="EMBL/GenBank/DDBJ databases">
        <title>Draft genome sequence of the Termite Coptotermes fromosanus.</title>
        <authorList>
            <person name="Itakura S."/>
            <person name="Yosikawa Y."/>
            <person name="Umezawa K."/>
        </authorList>
    </citation>
    <scope>NUCLEOTIDE SEQUENCE [LARGE SCALE GENOMIC DNA]</scope>
</reference>
<dbReference type="Pfam" id="PF12745">
    <property type="entry name" value="HGTP_anticodon2"/>
    <property type="match status" value="1"/>
</dbReference>
<dbReference type="Gene3D" id="3.10.110.10">
    <property type="entry name" value="Ubiquitin Conjugating Enzyme"/>
    <property type="match status" value="1"/>
</dbReference>
<dbReference type="GO" id="GO:0000077">
    <property type="term" value="P:DNA damage checkpoint signaling"/>
    <property type="evidence" value="ECO:0007669"/>
    <property type="project" value="InterPro"/>
</dbReference>
<comment type="caution">
    <text evidence="16">The sequence shown here is derived from an EMBL/GenBank/DDBJ whole genome shotgun (WGS) entry which is preliminary data.</text>
</comment>
<sequence length="1640" mass="186047">MESLQERQENEMQALKSIFTRELQDVRKQDAWNMWRPLEIVITLTPQQGSSGLQEVHAYIDLHVTCSEQYPEQVPKIELKKSKGLSVEHVVQLQSELESLAEELKGEVMIFELAQHVQRFLHIHNKPGFKSFYEEMMSRQEQQQQQQQLIKKQKEDKQRQAIQDEIQRKQEAMKEEERRWKDQCRIVEDDKVNSDRPGHTERSRSCSFVRVCSDSRRSSEGSFCSHKGTKLMEFTHRGERQIYRGKCIGHSTRGSVTYAGVDMATGEMVAIIEWSFQLKPKNNKNMTCHDPDSKSSSDLTDYMKQVCSIEQELNYLQKLNHENLVHYVSMKYVQEKGCLVIYIVQEFVSGINLAFYLMENLPVDADFLRHYSAGILCALAYLHSNNVVHKDLRDTSVFIGKSGVVQVGDYSLDKRLADTFQASVNGKGENNYPPSLGRGGKKADIYRFGILMLSLINGCIVHDVVPDIPDTLQPDLRDFLSKCLLRDERQRWSAEQLLEHRFLKAPVEHGLSPQRSAEESQKCMEGNEDEEPESDIHLFLPANPKGQSRIQNEFEVLKWLGKGAFGDVLKVRNKLDGGVYAIKRIELNPRSKQLNRKITREVKLLSRLNHENVVRYYNSWIESATIEPASALSSTAPSCAPSHVSKMNSSQVSVSHKFVSDDIERLAPPVNDASVEWSVSYESRASALHQESASSDDTSDEDDWINFINQFSRPCHDSSDGIVFEKNEAVTTSCVQPETDSDEKKDSVVAMQYREIQFMYIQMEFCEKSTLRTAIDSGLFKDEERVWRLFREIVEGLAHIHQQGMIHRDLKPVNIFLDSNDHVKIGDFGLATTNILSRHPASTSVKDHIADGVVTDTHSFSQEMGDGSLTGHVGTALYVAPELTTSGSKEVYSQKVDLYSLGIIFFEMCYHPLATGMERVKVLVNLRNRRIIMPPDFTEDGRTQQIHIIGWLLNHDPSQRPTSLELLQSDYVPPPQLEEAELQEMVRHTLSNPQSKAYKYLVGSCFKQKVTRAEDIIFDMSVGKNTSLPLPPMLQELAKERIVQVFQKHGATCLSTPLLMPQNTLYDNTESCVHLMAHSGGIVTLPHDLRVPFARYVVWNGITCLKRYAIDKVYREKRVYGIHPRELYECAFDIVSPNAGALMAEAELLSVAWEVVNEFRSLQNKTCLIRLNHASLLKAILMHCGIAEEKYHDIYTMLSETRAEKCSKFQMQTHLISPCVKDQTMVTLFSLIEMESPISKVASTLRVITKRKGEAASLAKQGLHELETIITNAEALGVKCPIVIAPGMVYNVQQYSGMMCQFLCELKKKRRRSGLDVIAAGGRYDNMLSNFRKTLDMTGMASKEVNQAAAGISISLDKIVSALQDENYTPAVDVVVCSVGHQPMLKEKAAVMQELWAAGIKSSLMDSLQSLEEIQDYCQENLVPHIVMLKDIETGTLRVRSWEKGRFQERKVSVSGLVEVVQLLLKSSGETAEANNVLTRSECKMASADAVGSSPLVNFNFLTVEKYPTSIRRRYEVQMMSHMSGTLQCLSAKVRVEVLALNLESSVIKTLATHLELDLNQQEFQRSIGLVTESPGVSPGCCMWFMWFSEHCSTIWECLLQLSEHNNKVLLIVVNASKFKLPVKACKDKKCWRVQEKFYH</sequence>
<dbReference type="SUPFAM" id="SSF52954">
    <property type="entry name" value="Class II aaRS ABD-related"/>
    <property type="match status" value="1"/>
</dbReference>
<feature type="domain" description="Protein kinase" evidence="14">
    <location>
        <begin position="242"/>
        <end position="503"/>
    </location>
</feature>
<dbReference type="PROSITE" id="PS50011">
    <property type="entry name" value="PROTEIN_KINASE_DOM"/>
    <property type="match status" value="2"/>
</dbReference>
<dbReference type="Gene3D" id="3.30.200.20">
    <property type="entry name" value="Phosphorylase Kinase, domain 1"/>
    <property type="match status" value="1"/>
</dbReference>
<dbReference type="InterPro" id="IPR017441">
    <property type="entry name" value="Protein_kinase_ATP_BS"/>
</dbReference>
<dbReference type="PIRSF" id="PIRSF000660">
    <property type="entry name" value="Ser/Thr_PK_GCN2"/>
    <property type="match status" value="1"/>
</dbReference>
<comment type="catalytic activity">
    <reaction evidence="9">
        <text>L-seryl-[protein] + ATP = O-phospho-L-seryl-[protein] + ADP + H(+)</text>
        <dbReference type="Rhea" id="RHEA:17989"/>
        <dbReference type="Rhea" id="RHEA-COMP:9863"/>
        <dbReference type="Rhea" id="RHEA-COMP:11604"/>
        <dbReference type="ChEBI" id="CHEBI:15378"/>
        <dbReference type="ChEBI" id="CHEBI:29999"/>
        <dbReference type="ChEBI" id="CHEBI:30616"/>
        <dbReference type="ChEBI" id="CHEBI:83421"/>
        <dbReference type="ChEBI" id="CHEBI:456216"/>
        <dbReference type="EC" id="2.7.11.1"/>
    </reaction>
</comment>
<dbReference type="EC" id="2.7.11.1" evidence="1"/>
<evidence type="ECO:0000256" key="9">
    <source>
        <dbReference type="ARBA" id="ARBA00048679"/>
    </source>
</evidence>